<dbReference type="RefSeq" id="WP_379563907.1">
    <property type="nucleotide sequence ID" value="NZ_CP085256.1"/>
</dbReference>
<comment type="caution">
    <text evidence="2">The sequence shown here is derived from an EMBL/GenBank/DDBJ whole genome shotgun (WGS) entry which is preliminary data.</text>
</comment>
<organism evidence="2 3">
    <name type="scientific">Oceanobacillus kapialis</name>
    <dbReference type="NCBI Taxonomy" id="481353"/>
    <lineage>
        <taxon>Bacteria</taxon>
        <taxon>Bacillati</taxon>
        <taxon>Bacillota</taxon>
        <taxon>Bacilli</taxon>
        <taxon>Bacillales</taxon>
        <taxon>Bacillaceae</taxon>
        <taxon>Oceanobacillus</taxon>
    </lineage>
</organism>
<keyword evidence="1" id="KW-0812">Transmembrane</keyword>
<feature type="transmembrane region" description="Helical" evidence="1">
    <location>
        <begin position="29"/>
        <end position="45"/>
    </location>
</feature>
<keyword evidence="3" id="KW-1185">Reference proteome</keyword>
<dbReference type="EMBL" id="JBHUMX010000044">
    <property type="protein sequence ID" value="MFD2630547.1"/>
    <property type="molecule type" value="Genomic_DNA"/>
</dbReference>
<evidence type="ECO:0000313" key="2">
    <source>
        <dbReference type="EMBL" id="MFD2630547.1"/>
    </source>
</evidence>
<evidence type="ECO:0000313" key="3">
    <source>
        <dbReference type="Proteomes" id="UP001597451"/>
    </source>
</evidence>
<evidence type="ECO:0000256" key="1">
    <source>
        <dbReference type="SAM" id="Phobius"/>
    </source>
</evidence>
<keyword evidence="1" id="KW-1133">Transmembrane helix</keyword>
<dbReference type="Proteomes" id="UP001597451">
    <property type="component" value="Unassembled WGS sequence"/>
</dbReference>
<accession>A0ABW5Q4G2</accession>
<proteinExistence type="predicted"/>
<reference evidence="3" key="1">
    <citation type="journal article" date="2019" name="Int. J. Syst. Evol. Microbiol.">
        <title>The Global Catalogue of Microorganisms (GCM) 10K type strain sequencing project: providing services to taxonomists for standard genome sequencing and annotation.</title>
        <authorList>
            <consortium name="The Broad Institute Genomics Platform"/>
            <consortium name="The Broad Institute Genome Sequencing Center for Infectious Disease"/>
            <person name="Wu L."/>
            <person name="Ma J."/>
        </authorList>
    </citation>
    <scope>NUCLEOTIDE SEQUENCE [LARGE SCALE GENOMIC DNA]</scope>
    <source>
        <strain evidence="3">TISTR 1858</strain>
    </source>
</reference>
<name>A0ABW5Q4G2_9BACI</name>
<keyword evidence="1" id="KW-0472">Membrane</keyword>
<protein>
    <recommendedName>
        <fullName evidence="4">Glycine zipper family protein</fullName>
    </recommendedName>
</protein>
<evidence type="ECO:0008006" key="4">
    <source>
        <dbReference type="Google" id="ProtNLM"/>
    </source>
</evidence>
<sequence>MSEATVGITFITCLLLGAGIGLLLGNLEAGGAVGLLTGVLSIVLFRKNKK</sequence>
<gene>
    <name evidence="2" type="ORF">ACFSUN_17355</name>
</gene>